<organism evidence="1">
    <name type="scientific">Lepeophtheirus salmonis</name>
    <name type="common">Salmon louse</name>
    <name type="synonym">Caligus salmonis</name>
    <dbReference type="NCBI Taxonomy" id="72036"/>
    <lineage>
        <taxon>Eukaryota</taxon>
        <taxon>Metazoa</taxon>
        <taxon>Ecdysozoa</taxon>
        <taxon>Arthropoda</taxon>
        <taxon>Crustacea</taxon>
        <taxon>Multicrustacea</taxon>
        <taxon>Hexanauplia</taxon>
        <taxon>Copepoda</taxon>
        <taxon>Siphonostomatoida</taxon>
        <taxon>Caligidae</taxon>
        <taxon>Lepeophtheirus</taxon>
    </lineage>
</organism>
<evidence type="ECO:0000313" key="1">
    <source>
        <dbReference type="EMBL" id="CDW46726.1"/>
    </source>
</evidence>
<dbReference type="AlphaFoldDB" id="A0A0K2V9W9"/>
<proteinExistence type="predicted"/>
<protein>
    <submittedName>
        <fullName evidence="1">Uncharacterized protein</fullName>
    </submittedName>
</protein>
<dbReference type="EMBL" id="HACA01029365">
    <property type="protein sequence ID" value="CDW46726.1"/>
    <property type="molecule type" value="Transcribed_RNA"/>
</dbReference>
<sequence length="95" mass="11123">MIGEDGGHTIIIQILQIKNNHTNNVLYHLVRQEFTVPPHWLEEYVGGMTLLLPRVLMLVEKFVLKTWWTLVLSVANHISFWMLWDQSIVHCLSSE</sequence>
<accession>A0A0K2V9W9</accession>
<reference evidence="1" key="1">
    <citation type="submission" date="2014-05" db="EMBL/GenBank/DDBJ databases">
        <authorList>
            <person name="Chronopoulou M."/>
        </authorList>
    </citation>
    <scope>NUCLEOTIDE SEQUENCE</scope>
    <source>
        <tissue evidence="1">Whole organism</tissue>
    </source>
</reference>
<name>A0A0K2V9W9_LEPSM</name>